<reference evidence="1 2" key="1">
    <citation type="submission" date="2018-06" db="EMBL/GenBank/DDBJ databases">
        <authorList>
            <consortium name="Pathogen Informatics"/>
            <person name="Doyle S."/>
        </authorList>
    </citation>
    <scope>NUCLEOTIDE SEQUENCE [LARGE SCALE GENOMIC DNA]</scope>
    <source>
        <strain evidence="1 2">NCTC10660</strain>
    </source>
</reference>
<dbReference type="EMBL" id="UGQW01000002">
    <property type="protein sequence ID" value="STZ67538.1"/>
    <property type="molecule type" value="Genomic_DNA"/>
</dbReference>
<evidence type="ECO:0000313" key="1">
    <source>
        <dbReference type="EMBL" id="STZ67538.1"/>
    </source>
</evidence>
<organism evidence="1 2">
    <name type="scientific">Neisseria elongata</name>
    <dbReference type="NCBI Taxonomy" id="495"/>
    <lineage>
        <taxon>Bacteria</taxon>
        <taxon>Pseudomonadati</taxon>
        <taxon>Pseudomonadota</taxon>
        <taxon>Betaproteobacteria</taxon>
        <taxon>Neisseriales</taxon>
        <taxon>Neisseriaceae</taxon>
        <taxon>Neisseria</taxon>
    </lineage>
</organism>
<sequence length="80" mass="9352">MGRILGSLYRFQDYIDIDTGRTQYPLLFCCVCLKQGGLCAVLHKLTPWRHLNHVKNALQLRKSMFWFQQWFGCAFVGQLA</sequence>
<protein>
    <submittedName>
        <fullName evidence="1">Uncharacterized protein</fullName>
    </submittedName>
</protein>
<gene>
    <name evidence="1" type="ORF">NCTC10660_01021</name>
</gene>
<evidence type="ECO:0000313" key="2">
    <source>
        <dbReference type="Proteomes" id="UP000254927"/>
    </source>
</evidence>
<dbReference type="Proteomes" id="UP000254927">
    <property type="component" value="Unassembled WGS sequence"/>
</dbReference>
<name>A0A378TX38_NEIEL</name>
<dbReference type="AlphaFoldDB" id="A0A378TX38"/>
<accession>A0A378TX38</accession>
<proteinExistence type="predicted"/>